<dbReference type="PANTHER" id="PTHR12630:SF1">
    <property type="entry name" value="GLUCOSIDASE 2 SUBUNIT BETA"/>
    <property type="match status" value="1"/>
</dbReference>
<dbReference type="GO" id="GO:0017177">
    <property type="term" value="C:glucosidase II complex"/>
    <property type="evidence" value="ECO:0007669"/>
    <property type="project" value="TreeGrafter"/>
</dbReference>
<dbReference type="InterPro" id="IPR036607">
    <property type="entry name" value="PRKCSH"/>
</dbReference>
<gene>
    <name evidence="4" type="ORF">X975_24649</name>
</gene>
<reference evidence="4 5" key="1">
    <citation type="submission" date="2013-11" db="EMBL/GenBank/DDBJ databases">
        <title>Genome sequencing of Stegodyphus mimosarum.</title>
        <authorList>
            <person name="Bechsgaard J."/>
        </authorList>
    </citation>
    <scope>NUCLEOTIDE SEQUENCE [LARGE SCALE GENOMIC DNA]</scope>
</reference>
<dbReference type="InterPro" id="IPR039794">
    <property type="entry name" value="Gtb1-like"/>
</dbReference>
<dbReference type="Pfam" id="PF13015">
    <property type="entry name" value="PRKCSH_1"/>
    <property type="match status" value="1"/>
</dbReference>
<dbReference type="STRING" id="407821.A0A087TL65"/>
<dbReference type="OrthoDB" id="28322at2759"/>
<evidence type="ECO:0000259" key="3">
    <source>
        <dbReference type="PROSITE" id="PS51914"/>
    </source>
</evidence>
<dbReference type="Proteomes" id="UP000054359">
    <property type="component" value="Unassembled WGS sequence"/>
</dbReference>
<keyword evidence="5" id="KW-1185">Reference proteome</keyword>
<dbReference type="PROSITE" id="PS51914">
    <property type="entry name" value="MRH"/>
    <property type="match status" value="1"/>
</dbReference>
<evidence type="ECO:0000313" key="5">
    <source>
        <dbReference type="Proteomes" id="UP000054359"/>
    </source>
</evidence>
<dbReference type="EMBL" id="KK115726">
    <property type="protein sequence ID" value="KFM65854.1"/>
    <property type="molecule type" value="Genomic_DNA"/>
</dbReference>
<dbReference type="InterPro" id="IPR044865">
    <property type="entry name" value="MRH_dom"/>
</dbReference>
<dbReference type="OMA" id="NRCEYLY"/>
<accession>A0A087TL65</accession>
<evidence type="ECO:0000313" key="4">
    <source>
        <dbReference type="EMBL" id="KFM65854.1"/>
    </source>
</evidence>
<feature type="domain" description="MRH" evidence="3">
    <location>
        <begin position="1"/>
        <end position="52"/>
    </location>
</feature>
<dbReference type="InterPro" id="IPR009011">
    <property type="entry name" value="Man6P_isomerase_rcpt-bd_dom_sf"/>
</dbReference>
<evidence type="ECO:0000256" key="1">
    <source>
        <dbReference type="ARBA" id="ARBA00022729"/>
    </source>
</evidence>
<protein>
    <submittedName>
        <fullName evidence="4">Glucosidase 2 subunit beta</fullName>
    </submittedName>
</protein>
<dbReference type="SUPFAM" id="SSF50911">
    <property type="entry name" value="Mannose 6-phosphate receptor domain"/>
    <property type="match status" value="1"/>
</dbReference>
<dbReference type="AlphaFoldDB" id="A0A087TL65"/>
<name>A0A087TL65_STEMI</name>
<keyword evidence="1" id="KW-0732">Signal</keyword>
<dbReference type="Gene3D" id="2.70.130.10">
    <property type="entry name" value="Mannose-6-phosphate receptor binding domain"/>
    <property type="match status" value="1"/>
</dbReference>
<evidence type="ECO:0000256" key="2">
    <source>
        <dbReference type="ARBA" id="ARBA00023157"/>
    </source>
</evidence>
<keyword evidence="2" id="KW-1015">Disulfide bond</keyword>
<feature type="non-terminal residue" evidence="4">
    <location>
        <position position="53"/>
    </location>
</feature>
<dbReference type="GO" id="GO:0006491">
    <property type="term" value="P:N-glycan processing"/>
    <property type="evidence" value="ECO:0007669"/>
    <property type="project" value="TreeGrafter"/>
</dbReference>
<dbReference type="PANTHER" id="PTHR12630">
    <property type="entry name" value="N-LINKED OLIGOSACCHARIDE PROCESSING"/>
    <property type="match status" value="1"/>
</dbReference>
<sequence length="53" mass="6041">MKFENGQMCWNGPTRSVTVLLQCGLENKLLSTSEPNRCEYLYEFSTPALCSLH</sequence>
<organism evidence="4 5">
    <name type="scientific">Stegodyphus mimosarum</name>
    <name type="common">African social velvet spider</name>
    <dbReference type="NCBI Taxonomy" id="407821"/>
    <lineage>
        <taxon>Eukaryota</taxon>
        <taxon>Metazoa</taxon>
        <taxon>Ecdysozoa</taxon>
        <taxon>Arthropoda</taxon>
        <taxon>Chelicerata</taxon>
        <taxon>Arachnida</taxon>
        <taxon>Araneae</taxon>
        <taxon>Araneomorphae</taxon>
        <taxon>Entelegynae</taxon>
        <taxon>Eresoidea</taxon>
        <taxon>Eresidae</taxon>
        <taxon>Stegodyphus</taxon>
    </lineage>
</organism>
<proteinExistence type="predicted"/>